<dbReference type="SUPFAM" id="SSF51283">
    <property type="entry name" value="dUTPase-like"/>
    <property type="match status" value="1"/>
</dbReference>
<keyword evidence="3 5" id="KW-0378">Hydrolase</keyword>
<comment type="function">
    <text evidence="5">Involved in nucleotide metabolism via production of dUMP, the immediate precursor of thymidine nucleotides, and decreases the intracellular concentration of dUTP so that uracil cannot be incorporated into DNA.</text>
</comment>
<dbReference type="PANTHER" id="PTHR11241">
    <property type="entry name" value="DEOXYURIDINE 5'-TRIPHOSPHATE NUCLEOTIDOHYDROLASE"/>
    <property type="match status" value="1"/>
</dbReference>
<dbReference type="PANTHER" id="PTHR11241:SF0">
    <property type="entry name" value="DEOXYURIDINE 5'-TRIPHOSPHATE NUCLEOTIDOHYDROLASE"/>
    <property type="match status" value="1"/>
</dbReference>
<name>A0A9D5DIK2_9CRYT</name>
<comment type="similarity">
    <text evidence="2 5">Belongs to the dUTPase family.</text>
</comment>
<dbReference type="GO" id="GO:0006226">
    <property type="term" value="P:dUMP biosynthetic process"/>
    <property type="evidence" value="ECO:0007669"/>
    <property type="project" value="UniProtKB-UniRule"/>
</dbReference>
<evidence type="ECO:0000313" key="7">
    <source>
        <dbReference type="EMBL" id="KAJ1611765.1"/>
    </source>
</evidence>
<evidence type="ECO:0000256" key="1">
    <source>
        <dbReference type="ARBA" id="ARBA00005142"/>
    </source>
</evidence>
<gene>
    <name evidence="7" type="ORF">OJ253_794</name>
</gene>
<dbReference type="EC" id="3.6.1.23" evidence="5"/>
<evidence type="ECO:0000256" key="3">
    <source>
        <dbReference type="ARBA" id="ARBA00022801"/>
    </source>
</evidence>
<dbReference type="GO" id="GO:0004170">
    <property type="term" value="F:dUTP diphosphatase activity"/>
    <property type="evidence" value="ECO:0007669"/>
    <property type="project" value="UniProtKB-UniRule"/>
</dbReference>
<evidence type="ECO:0000256" key="2">
    <source>
        <dbReference type="ARBA" id="ARBA00006581"/>
    </source>
</evidence>
<comment type="caution">
    <text evidence="7">The sequence shown here is derived from an EMBL/GenBank/DDBJ whole genome shotgun (WGS) entry which is preliminary data.</text>
</comment>
<evidence type="ECO:0000259" key="6">
    <source>
        <dbReference type="Pfam" id="PF00692"/>
    </source>
</evidence>
<feature type="domain" description="dUTPase-like" evidence="6">
    <location>
        <begin position="24"/>
        <end position="147"/>
    </location>
</feature>
<dbReference type="InterPro" id="IPR036157">
    <property type="entry name" value="dUTPase-like_sf"/>
</dbReference>
<keyword evidence="5" id="KW-0479">Metal-binding</keyword>
<keyword evidence="5" id="KW-0460">Magnesium</keyword>
<dbReference type="EMBL" id="JAPCXC010000011">
    <property type="protein sequence ID" value="KAJ1611765.1"/>
    <property type="molecule type" value="Genomic_DNA"/>
</dbReference>
<reference evidence="7" key="1">
    <citation type="submission" date="2022-10" db="EMBL/GenBank/DDBJ databases">
        <title>Adaptive evolution leads to modifications in subtelomeric GC content in a zoonotic Cryptosporidium species.</title>
        <authorList>
            <person name="Li J."/>
            <person name="Feng Y."/>
            <person name="Xiao L."/>
        </authorList>
    </citation>
    <scope>NUCLEOTIDE SEQUENCE</scope>
    <source>
        <strain evidence="7">33844</strain>
    </source>
</reference>
<dbReference type="InterPro" id="IPR029054">
    <property type="entry name" value="dUTPase-like"/>
</dbReference>
<dbReference type="Gene3D" id="2.70.40.10">
    <property type="match status" value="1"/>
</dbReference>
<dbReference type="Proteomes" id="UP001067231">
    <property type="component" value="Unassembled WGS sequence"/>
</dbReference>
<comment type="pathway">
    <text evidence="1 5">Pyrimidine metabolism; dUMP biosynthesis; dUMP from dCTP (dUTP route): step 2/2.</text>
</comment>
<dbReference type="Pfam" id="PF00692">
    <property type="entry name" value="dUTPase"/>
    <property type="match status" value="1"/>
</dbReference>
<dbReference type="InterPro" id="IPR033704">
    <property type="entry name" value="dUTPase_trimeric"/>
</dbReference>
<dbReference type="InterPro" id="IPR008181">
    <property type="entry name" value="dUTPase"/>
</dbReference>
<dbReference type="CDD" id="cd07557">
    <property type="entry name" value="trimeric_dUTPase"/>
    <property type="match status" value="1"/>
</dbReference>
<sequence length="178" mass="19492">MHLSLLPLSPEVEQLYTNHTTFHDGDSGLDLFIIEDQVIKAGETAYIKLGFKASAQTDDGKPVSYLLFARSSISKSPIRLCNSVGLIDAGYRGELMAPVDNIKNFDFQVKKGERYFQLVSFHGEKINLSIVDKLDQTTRGESGFGSTNQLDSAAKGVPQKIAKIDHENVENASANAQS</sequence>
<comment type="catalytic activity">
    <reaction evidence="5">
        <text>dUTP + H2O = dUMP + diphosphate + H(+)</text>
        <dbReference type="Rhea" id="RHEA:10248"/>
        <dbReference type="ChEBI" id="CHEBI:15377"/>
        <dbReference type="ChEBI" id="CHEBI:15378"/>
        <dbReference type="ChEBI" id="CHEBI:33019"/>
        <dbReference type="ChEBI" id="CHEBI:61555"/>
        <dbReference type="ChEBI" id="CHEBI:246422"/>
        <dbReference type="EC" id="3.6.1.23"/>
    </reaction>
</comment>
<dbReference type="GO" id="GO:0046081">
    <property type="term" value="P:dUTP catabolic process"/>
    <property type="evidence" value="ECO:0007669"/>
    <property type="project" value="UniProtKB-UniRule"/>
</dbReference>
<comment type="cofactor">
    <cofactor evidence="5">
        <name>Mg(2+)</name>
        <dbReference type="ChEBI" id="CHEBI:18420"/>
    </cofactor>
</comment>
<dbReference type="AlphaFoldDB" id="A0A9D5DIK2"/>
<protein>
    <recommendedName>
        <fullName evidence="5">Deoxyuridine 5'-triphosphate nucleotidohydrolase</fullName>
        <shortName evidence="5">dUTPase</shortName>
        <ecNumber evidence="5">3.6.1.23</ecNumber>
    </recommendedName>
    <alternativeName>
        <fullName evidence="5">dUTP pyrophosphatase</fullName>
    </alternativeName>
</protein>
<proteinExistence type="inferred from homology"/>
<accession>A0A9D5DIK2</accession>
<evidence type="ECO:0000256" key="4">
    <source>
        <dbReference type="ARBA" id="ARBA00023080"/>
    </source>
</evidence>
<dbReference type="OrthoDB" id="419889at2759"/>
<organism evidence="7">
    <name type="scientific">Cryptosporidium canis</name>
    <dbReference type="NCBI Taxonomy" id="195482"/>
    <lineage>
        <taxon>Eukaryota</taxon>
        <taxon>Sar</taxon>
        <taxon>Alveolata</taxon>
        <taxon>Apicomplexa</taxon>
        <taxon>Conoidasida</taxon>
        <taxon>Coccidia</taxon>
        <taxon>Eucoccidiorida</taxon>
        <taxon>Eimeriorina</taxon>
        <taxon>Cryptosporidiidae</taxon>
        <taxon>Cryptosporidium</taxon>
    </lineage>
</organism>
<dbReference type="GO" id="GO:0000287">
    <property type="term" value="F:magnesium ion binding"/>
    <property type="evidence" value="ECO:0007669"/>
    <property type="project" value="UniProtKB-UniRule"/>
</dbReference>
<keyword evidence="4 5" id="KW-0546">Nucleotide metabolism</keyword>
<evidence type="ECO:0000256" key="5">
    <source>
        <dbReference type="RuleBase" id="RU367024"/>
    </source>
</evidence>